<organism evidence="1 2">
    <name type="scientific">Desulfosarcina ovata subsp. sediminis</name>
    <dbReference type="NCBI Taxonomy" id="885957"/>
    <lineage>
        <taxon>Bacteria</taxon>
        <taxon>Pseudomonadati</taxon>
        <taxon>Thermodesulfobacteriota</taxon>
        <taxon>Desulfobacteria</taxon>
        <taxon>Desulfobacterales</taxon>
        <taxon>Desulfosarcinaceae</taxon>
        <taxon>Desulfosarcina</taxon>
    </lineage>
</organism>
<dbReference type="KEGG" id="dov:DSCO28_14550"/>
<proteinExistence type="predicted"/>
<dbReference type="EMBL" id="AP021876">
    <property type="protein sequence ID" value="BBO80889.1"/>
    <property type="molecule type" value="Genomic_DNA"/>
</dbReference>
<dbReference type="Proteomes" id="UP000425960">
    <property type="component" value="Chromosome"/>
</dbReference>
<sequence>MVVYDHCRGLDVIRLPKMRAGSNREKNEMNIFGLSGRIPEDQEVMTGGAGNNKQMPYQMAIRHS</sequence>
<evidence type="ECO:0000313" key="1">
    <source>
        <dbReference type="EMBL" id="BBO80889.1"/>
    </source>
</evidence>
<evidence type="ECO:0000313" key="2">
    <source>
        <dbReference type="Proteomes" id="UP000425960"/>
    </source>
</evidence>
<name>A0A5K7ZMP4_9BACT</name>
<accession>A0A5K7ZMP4</accession>
<dbReference type="AlphaFoldDB" id="A0A5K7ZMP4"/>
<reference evidence="1 2" key="1">
    <citation type="submission" date="2019-11" db="EMBL/GenBank/DDBJ databases">
        <title>Comparative genomics of hydrocarbon-degrading Desulfosarcina strains.</title>
        <authorList>
            <person name="Watanabe M."/>
            <person name="Kojima H."/>
            <person name="Fukui M."/>
        </authorList>
    </citation>
    <scope>NUCLEOTIDE SEQUENCE [LARGE SCALE GENOMIC DNA]</scope>
    <source>
        <strain evidence="1 2">28bB2T</strain>
    </source>
</reference>
<protein>
    <submittedName>
        <fullName evidence="1">Uncharacterized protein</fullName>
    </submittedName>
</protein>
<gene>
    <name evidence="1" type="ORF">DSCO28_14550</name>
</gene>